<dbReference type="GO" id="GO:0006511">
    <property type="term" value="P:ubiquitin-dependent protein catabolic process"/>
    <property type="evidence" value="ECO:0007669"/>
    <property type="project" value="TreeGrafter"/>
</dbReference>
<dbReference type="Proteomes" id="UP000717585">
    <property type="component" value="Unassembled WGS sequence"/>
</dbReference>
<evidence type="ECO:0000313" key="10">
    <source>
        <dbReference type="Proteomes" id="UP000717585"/>
    </source>
</evidence>
<evidence type="ECO:0000259" key="6">
    <source>
        <dbReference type="PROSITE" id="PS50089"/>
    </source>
</evidence>
<comment type="caution">
    <text evidence="9">The sequence shown here is derived from an EMBL/GenBank/DDBJ whole genome shotgun (WGS) entry which is preliminary data.</text>
</comment>
<evidence type="ECO:0000256" key="4">
    <source>
        <dbReference type="PROSITE-ProRule" id="PRU00601"/>
    </source>
</evidence>
<keyword evidence="1" id="KW-0479">Metal-binding</keyword>
<dbReference type="SUPFAM" id="SSF161245">
    <property type="entry name" value="Zinc hairpin stack"/>
    <property type="match status" value="1"/>
</dbReference>
<accession>A0A8J6E2X4</accession>
<evidence type="ECO:0000313" key="9">
    <source>
        <dbReference type="EMBL" id="KAG9395213.1"/>
    </source>
</evidence>
<dbReference type="InterPro" id="IPR039512">
    <property type="entry name" value="RCHY1_zinc-ribbon"/>
</dbReference>
<feature type="domain" description="CHY-type" evidence="7">
    <location>
        <begin position="370"/>
        <end position="437"/>
    </location>
</feature>
<protein>
    <submittedName>
        <fullName evidence="9">CHY zinc finger</fullName>
    </submittedName>
</protein>
<name>A0A8J6E2X4_9EUKA</name>
<dbReference type="InterPro" id="IPR037274">
    <property type="entry name" value="Znf_CHY_sf"/>
</dbReference>
<dbReference type="EMBL" id="JAHDYR010000012">
    <property type="protein sequence ID" value="KAG9395213.1"/>
    <property type="molecule type" value="Genomic_DNA"/>
</dbReference>
<evidence type="ECO:0000259" key="7">
    <source>
        <dbReference type="PROSITE" id="PS51266"/>
    </source>
</evidence>
<reference evidence="9" key="1">
    <citation type="submission" date="2021-05" db="EMBL/GenBank/DDBJ databases">
        <title>A free-living protist that lacks canonical eukaryotic 1 DNA replication and segregation systems.</title>
        <authorList>
            <person name="Salas-Leiva D.E."/>
            <person name="Tromer E.C."/>
            <person name="Curtis B.A."/>
            <person name="Jerlstrom-Hultqvist J."/>
            <person name="Kolisko M."/>
            <person name="Yi Z."/>
            <person name="Salas-Leiva J.S."/>
            <person name="Gallot-Lavallee L."/>
            <person name="Kops G.J.P.L."/>
            <person name="Archibald J.M."/>
            <person name="Simpson A.G.B."/>
            <person name="Roger A.J."/>
        </authorList>
    </citation>
    <scope>NUCLEOTIDE SEQUENCE</scope>
    <source>
        <strain evidence="9">BICM</strain>
    </source>
</reference>
<gene>
    <name evidence="9" type="ORF">J8273_0433</name>
</gene>
<organism evidence="9 10">
    <name type="scientific">Carpediemonas membranifera</name>
    <dbReference type="NCBI Taxonomy" id="201153"/>
    <lineage>
        <taxon>Eukaryota</taxon>
        <taxon>Metamonada</taxon>
        <taxon>Carpediemonas-like organisms</taxon>
        <taxon>Carpediemonas</taxon>
    </lineage>
</organism>
<dbReference type="InterPro" id="IPR017921">
    <property type="entry name" value="Znf_CTCHY"/>
</dbReference>
<feature type="region of interest" description="Disordered" evidence="5">
    <location>
        <begin position="69"/>
        <end position="119"/>
    </location>
</feature>
<proteinExistence type="predicted"/>
<dbReference type="Pfam" id="PF14599">
    <property type="entry name" value="zinc_ribbon_6"/>
    <property type="match status" value="1"/>
</dbReference>
<sequence length="616" mass="70035">MDIPSLATILEEAETILTDISTQRLSEIDNDDPRWQGLSDIVESHLERIIQNLQGLTYHHFLNALQSRATAARGQPEEETGEAEAAAGSEPEEEEAVAPDVASDDEAAEPPDSDEEPPRMQPVISALRHMVTIQPSISSLEITTRVAEIFRDPELTTSARMPLVRQLLRQVQAMRADASVVTNRKVLEERSTSLRQRIKEVQSDDHMTPQDKSKLIFEMMNEHHTPQVQAQKVVATDSFVNVAILDLSDREALINRVKKYIKTELSEEVAAIFEDEVRALPDEYFGGPTEAAPHEITEMTLHRDIKPDRPTLETGHRGLTYRIRKRFYEARGMTDWAAIVDHELEHPTEFNRELLNHYSIQLFRQMKVGRVERVYGCPHYIRGCMVQCPKCKQFYACRLCHDEEHEHTLDRKAIEAVRCMKCGLVQGPSQECVGCGLVFGSYYCDECHLWESHPQKPITHCDKCTICRIGSPDQSIHCDACGMCFQQDMFPHHRCNNASLRGNSSCGVCQGDLQHGREAALPLPCGHMLHLSCYQQMINSHMYTCPLCNKLMLTGGAKDSYNDWCRRQIASQPTPVEYQSHTRKVICNECSHKWEAPLHFIGYECPECHSCNTVER</sequence>
<evidence type="ECO:0000259" key="8">
    <source>
        <dbReference type="PROSITE" id="PS51270"/>
    </source>
</evidence>
<dbReference type="InterPro" id="IPR008913">
    <property type="entry name" value="Znf_CHY"/>
</dbReference>
<evidence type="ECO:0000256" key="1">
    <source>
        <dbReference type="ARBA" id="ARBA00022723"/>
    </source>
</evidence>
<dbReference type="GO" id="GO:0005634">
    <property type="term" value="C:nucleus"/>
    <property type="evidence" value="ECO:0007669"/>
    <property type="project" value="TreeGrafter"/>
</dbReference>
<keyword evidence="10" id="KW-1185">Reference proteome</keyword>
<dbReference type="SUPFAM" id="SSF57850">
    <property type="entry name" value="RING/U-box"/>
    <property type="match status" value="1"/>
</dbReference>
<feature type="domain" description="CTCHY-type" evidence="8">
    <location>
        <begin position="439"/>
        <end position="503"/>
    </location>
</feature>
<evidence type="ECO:0000256" key="3">
    <source>
        <dbReference type="ARBA" id="ARBA00022833"/>
    </source>
</evidence>
<dbReference type="GO" id="GO:0016567">
    <property type="term" value="P:protein ubiquitination"/>
    <property type="evidence" value="ECO:0007669"/>
    <property type="project" value="TreeGrafter"/>
</dbReference>
<dbReference type="GO" id="GO:0061630">
    <property type="term" value="F:ubiquitin protein ligase activity"/>
    <property type="evidence" value="ECO:0007669"/>
    <property type="project" value="TreeGrafter"/>
</dbReference>
<feature type="domain" description="RING-type" evidence="6">
    <location>
        <begin position="506"/>
        <end position="549"/>
    </location>
</feature>
<keyword evidence="2 4" id="KW-0863">Zinc-finger</keyword>
<dbReference type="Pfam" id="PF05495">
    <property type="entry name" value="zf-CHY"/>
    <property type="match status" value="1"/>
</dbReference>
<dbReference type="GO" id="GO:0008270">
    <property type="term" value="F:zinc ion binding"/>
    <property type="evidence" value="ECO:0007669"/>
    <property type="project" value="UniProtKB-KW"/>
</dbReference>
<dbReference type="PROSITE" id="PS51270">
    <property type="entry name" value="ZF_CTCHY"/>
    <property type="match status" value="1"/>
</dbReference>
<dbReference type="InterPro" id="IPR001841">
    <property type="entry name" value="Znf_RING"/>
</dbReference>
<keyword evidence="3" id="KW-0862">Zinc</keyword>
<dbReference type="Gene3D" id="3.30.40.10">
    <property type="entry name" value="Zinc/RING finger domain, C3HC4 (zinc finger)"/>
    <property type="match status" value="1"/>
</dbReference>
<dbReference type="SMART" id="SM00184">
    <property type="entry name" value="RING"/>
    <property type="match status" value="1"/>
</dbReference>
<feature type="compositionally biased region" description="Acidic residues" evidence="5">
    <location>
        <begin position="90"/>
        <end position="115"/>
    </location>
</feature>
<dbReference type="PROSITE" id="PS51266">
    <property type="entry name" value="ZF_CHY"/>
    <property type="match status" value="1"/>
</dbReference>
<dbReference type="AlphaFoldDB" id="A0A8J6E2X4"/>
<dbReference type="InterPro" id="IPR037275">
    <property type="entry name" value="Znf_CTCHY_sf"/>
</dbReference>
<dbReference type="PANTHER" id="PTHR21319:SF53">
    <property type="entry name" value="RING FINGER AND CHY ZINC FINGER DOMAIN-CONTAINING PROTEIN 1"/>
    <property type="match status" value="1"/>
</dbReference>
<dbReference type="InterPro" id="IPR013083">
    <property type="entry name" value="Znf_RING/FYVE/PHD"/>
</dbReference>
<dbReference type="SUPFAM" id="SSF161219">
    <property type="entry name" value="CHY zinc finger-like"/>
    <property type="match status" value="1"/>
</dbReference>
<dbReference type="Gene3D" id="2.20.28.10">
    <property type="match status" value="1"/>
</dbReference>
<dbReference type="PROSITE" id="PS50089">
    <property type="entry name" value="ZF_RING_2"/>
    <property type="match status" value="1"/>
</dbReference>
<dbReference type="Pfam" id="PF13639">
    <property type="entry name" value="zf-RING_2"/>
    <property type="match status" value="1"/>
</dbReference>
<dbReference type="OrthoDB" id="411372at2759"/>
<dbReference type="CDD" id="cd16464">
    <property type="entry name" value="RING-H2_Pirh2-like"/>
    <property type="match status" value="1"/>
</dbReference>
<dbReference type="PANTHER" id="PTHR21319">
    <property type="entry name" value="RING FINGER AND CHY ZINC FINGER DOMAIN-CONTAINING PROTEIN 1"/>
    <property type="match status" value="1"/>
</dbReference>
<evidence type="ECO:0000256" key="2">
    <source>
        <dbReference type="ARBA" id="ARBA00022771"/>
    </source>
</evidence>
<evidence type="ECO:0000256" key="5">
    <source>
        <dbReference type="SAM" id="MobiDB-lite"/>
    </source>
</evidence>